<dbReference type="Gene3D" id="3.40.630.10">
    <property type="entry name" value="Zn peptidases"/>
    <property type="match status" value="1"/>
</dbReference>
<dbReference type="EMBL" id="JBHSPA010000064">
    <property type="protein sequence ID" value="MFC5831426.1"/>
    <property type="molecule type" value="Genomic_DNA"/>
</dbReference>
<comment type="caution">
    <text evidence="1">The sequence shown here is derived from an EMBL/GenBank/DDBJ whole genome shotgun (WGS) entry which is preliminary data.</text>
</comment>
<name>A0ABW1D2X5_9ACTN</name>
<evidence type="ECO:0000313" key="2">
    <source>
        <dbReference type="Proteomes" id="UP001596058"/>
    </source>
</evidence>
<organism evidence="1 2">
    <name type="scientific">Nonomuraea insulae</name>
    <dbReference type="NCBI Taxonomy" id="1616787"/>
    <lineage>
        <taxon>Bacteria</taxon>
        <taxon>Bacillati</taxon>
        <taxon>Actinomycetota</taxon>
        <taxon>Actinomycetes</taxon>
        <taxon>Streptosporangiales</taxon>
        <taxon>Streptosporangiaceae</taxon>
        <taxon>Nonomuraea</taxon>
    </lineage>
</organism>
<sequence length="95" mass="10160">MSARTWERSITALDQSNWPAVCRSASKSWCNLSHTPCRRVPCARATMRHVQGRGGLAGYLLVGAGTYGPHHSPTFDLDEAALGPVAGLLAALIRS</sequence>
<dbReference type="Proteomes" id="UP001596058">
    <property type="component" value="Unassembled WGS sequence"/>
</dbReference>
<keyword evidence="2" id="KW-1185">Reference proteome</keyword>
<proteinExistence type="predicted"/>
<accession>A0ABW1D2X5</accession>
<protein>
    <submittedName>
        <fullName evidence="1">Uncharacterized protein</fullName>
    </submittedName>
</protein>
<gene>
    <name evidence="1" type="ORF">ACFPZ3_46905</name>
</gene>
<dbReference type="RefSeq" id="WP_379520969.1">
    <property type="nucleotide sequence ID" value="NZ_JBHSPA010000064.1"/>
</dbReference>
<reference evidence="2" key="1">
    <citation type="journal article" date="2019" name="Int. J. Syst. Evol. Microbiol.">
        <title>The Global Catalogue of Microorganisms (GCM) 10K type strain sequencing project: providing services to taxonomists for standard genome sequencing and annotation.</title>
        <authorList>
            <consortium name="The Broad Institute Genomics Platform"/>
            <consortium name="The Broad Institute Genome Sequencing Center for Infectious Disease"/>
            <person name="Wu L."/>
            <person name="Ma J."/>
        </authorList>
    </citation>
    <scope>NUCLEOTIDE SEQUENCE [LARGE SCALE GENOMIC DNA]</scope>
    <source>
        <strain evidence="2">CCUG 53903</strain>
    </source>
</reference>
<evidence type="ECO:0000313" key="1">
    <source>
        <dbReference type="EMBL" id="MFC5831426.1"/>
    </source>
</evidence>